<dbReference type="GeneID" id="41702101"/>
<keyword evidence="4 8" id="KW-0548">Nucleotidyltransferase</keyword>
<keyword evidence="2 8" id="KW-0696">RNA-directed RNA polymerase</keyword>
<comment type="catalytic activity">
    <reaction evidence="8">
        <text>RNA(n) + a ribonucleoside 5'-triphosphate = RNA(n+1) + diphosphate</text>
        <dbReference type="Rhea" id="RHEA:21248"/>
        <dbReference type="Rhea" id="RHEA-COMP:14527"/>
        <dbReference type="Rhea" id="RHEA-COMP:17342"/>
        <dbReference type="ChEBI" id="CHEBI:33019"/>
        <dbReference type="ChEBI" id="CHEBI:61557"/>
        <dbReference type="ChEBI" id="CHEBI:140395"/>
        <dbReference type="EC" id="2.7.7.48"/>
    </reaction>
</comment>
<dbReference type="Gene3D" id="3.30.70.270">
    <property type="match status" value="1"/>
</dbReference>
<sequence length="953" mass="109377">MLFDDLICASFKVVKDFISHIYNNLRTVYKKFKVWLWELQGKFSQHDAFVDACYGYMDDVEQFEWDCYSAYNDADVELALARLHLDTVLKAPKVTGWPVPTRPDGAPTTTEVPKYPTLHELAEKIRTSVRRERVFQAAGEASGDKDAEPESEVPEGWHVDVWNKFQDEERTYWENYYANPIELAPQVIPVNPGVAEPPMPKPIYTERVAFTEDELFKAEARLTRAKRSYSSTIEDIKDQYEEEKGEGYFGRFFNTFEQRMHYVKRARSRRAKTDQLCHKVQGKLSQVAELPDFYELCTVREVETGEFHTVMDEGEEIKRPIVKVSRSIKPECRRDAQSYIRKYIRSKNNRVGADEIGVATINRYVAQFADDMKLDMASSEFLARTALTIVPVVTKQEMVQAMVIHSPAARKARADLAALEGQDFLEGLLTASGFESPFSILGLPEIVVRSGCLPRKVKSRISYLSQFSLGLDYRVPNPSFHNALVAVERRVFTVGKGDDIVRPPKPRRNIFEERLGYFRDKIVADVGPLRTCTVAQLVSTYKSSKRRQYELAAFKLRKKPVCKEDADVTAFLKMEKHWMCKAIAPRLICPRSKRYNIELGRRLKLNEKRFMHAIDNVFGSATVLSGYDNFKQGRLIAGKWNKFRNPVAIGVDASRFDQHVSTEALKWEHSIYNKVFGDPLLRDLLDWQTVNKCSLFVEDKMLRFKVKGHRMSGDINTSMGNKLIMCGMMHNYFRELVVKAELCNNGDDCVIICERKDEKKFDGLGKWFWEYGFNMAIEPPVYSLAKLEFCQSRPVCINGKYRMVRRPDSIAKDANTMLSMQNAEDVKSFMSATGQCGMILNSGVPILDAYHSNLYRGSGYKKVSESFIDRVISYGTDERLQGRRTRVEEPVTMENRLSYWDAFGVDPQTQVLVERYLNNLRIGCEPLGVKIVTPLLTSTLLEIPYFKPLNLAP</sequence>
<accession>A0A2U8N4X5</accession>
<evidence type="ECO:0000313" key="10">
    <source>
        <dbReference type="EMBL" id="AWL54263.1"/>
    </source>
</evidence>
<evidence type="ECO:0000256" key="2">
    <source>
        <dbReference type="ARBA" id="ARBA00022484"/>
    </source>
</evidence>
<name>A0A2U8N4X5_9TOMB</name>
<dbReference type="InterPro" id="IPR002166">
    <property type="entry name" value="RNA_pol_HCV"/>
</dbReference>
<keyword evidence="6" id="KW-0688">Ribosomal frameshifting</keyword>
<dbReference type="GO" id="GO:0000166">
    <property type="term" value="F:nucleotide binding"/>
    <property type="evidence" value="ECO:0007669"/>
    <property type="project" value="UniProtKB-KW"/>
</dbReference>
<dbReference type="KEGG" id="vg:41702101"/>
<dbReference type="GO" id="GO:0039694">
    <property type="term" value="P:viral RNA genome replication"/>
    <property type="evidence" value="ECO:0007669"/>
    <property type="project" value="InterPro"/>
</dbReference>
<dbReference type="InterPro" id="IPR043128">
    <property type="entry name" value="Rev_trsase/Diguanyl_cyclase"/>
</dbReference>
<evidence type="ECO:0000256" key="6">
    <source>
        <dbReference type="ARBA" id="ARBA00022758"/>
    </source>
</evidence>
<dbReference type="Pfam" id="PF08467">
    <property type="entry name" value="Luteo_P1-P2"/>
    <property type="match status" value="2"/>
</dbReference>
<evidence type="ECO:0000256" key="8">
    <source>
        <dbReference type="RuleBase" id="RU363062"/>
    </source>
</evidence>
<keyword evidence="3 8" id="KW-0808">Transferase</keyword>
<dbReference type="InterPro" id="IPR013674">
    <property type="entry name" value="Luteo_Rpol_P1-P2"/>
</dbReference>
<dbReference type="InterPro" id="IPR043502">
    <property type="entry name" value="DNA/RNA_pol_sf"/>
</dbReference>
<keyword evidence="11" id="KW-1185">Reference proteome</keyword>
<dbReference type="RefSeq" id="YP_009552848.1">
    <property type="nucleotide sequence ID" value="NC_040680.1"/>
</dbReference>
<evidence type="ECO:0000256" key="1">
    <source>
        <dbReference type="ARBA" id="ARBA00012494"/>
    </source>
</evidence>
<dbReference type="EC" id="2.7.7.48" evidence="1 8"/>
<dbReference type="GO" id="GO:0075523">
    <property type="term" value="P:viral translational frameshifting"/>
    <property type="evidence" value="ECO:0007669"/>
    <property type="project" value="UniProtKB-KW"/>
</dbReference>
<dbReference type="PROSITE" id="PS50507">
    <property type="entry name" value="RDRP_SSRNA_POS"/>
    <property type="match status" value="1"/>
</dbReference>
<dbReference type="Proteomes" id="UP000290719">
    <property type="component" value="Segment"/>
</dbReference>
<dbReference type="GO" id="GO:0003723">
    <property type="term" value="F:RNA binding"/>
    <property type="evidence" value="ECO:0007669"/>
    <property type="project" value="InterPro"/>
</dbReference>
<evidence type="ECO:0000259" key="9">
    <source>
        <dbReference type="PROSITE" id="PS50507"/>
    </source>
</evidence>
<dbReference type="InterPro" id="IPR007094">
    <property type="entry name" value="RNA-dir_pol_PSvirus"/>
</dbReference>
<evidence type="ECO:0000256" key="5">
    <source>
        <dbReference type="ARBA" id="ARBA00022741"/>
    </source>
</evidence>
<protein>
    <recommendedName>
        <fullName evidence="1 8">RNA-directed RNA polymerase</fullName>
        <ecNumber evidence="1 8">2.7.7.48</ecNumber>
    </recommendedName>
</protein>
<dbReference type="SUPFAM" id="SSF56672">
    <property type="entry name" value="DNA/RNA polymerases"/>
    <property type="match status" value="1"/>
</dbReference>
<dbReference type="GO" id="GO:0003968">
    <property type="term" value="F:RNA-directed RNA polymerase activity"/>
    <property type="evidence" value="ECO:0007669"/>
    <property type="project" value="UniProtKB-KW"/>
</dbReference>
<evidence type="ECO:0000256" key="7">
    <source>
        <dbReference type="ARBA" id="ARBA00022953"/>
    </source>
</evidence>
<reference evidence="10" key="1">
    <citation type="journal article" date="2018" name="Virol. J.">
        <title>Characterization of a new apple luteovirus identified by high-throughput sequencing.</title>
        <authorList>
            <person name="Liu H."/>
            <person name="Wu L."/>
            <person name="Nikolaeva E."/>
            <person name="Peter K."/>
            <person name="Liu Z."/>
            <person name="Mollov D."/>
            <person name="Cao M."/>
            <person name="Li R."/>
        </authorList>
    </citation>
    <scope>NUCLEOTIDE SEQUENCE [LARGE SCALE GENOMIC DNA]</scope>
    <source>
        <strain evidence="10">PA8</strain>
    </source>
</reference>
<keyword evidence="7 8" id="KW-0693">Viral RNA replication</keyword>
<organism evidence="10">
    <name type="scientific">Apple luteovirus 1</name>
    <dbReference type="NCBI Taxonomy" id="2170544"/>
    <lineage>
        <taxon>Viruses</taxon>
        <taxon>Riboviria</taxon>
        <taxon>Orthornavirae</taxon>
        <taxon>Kitrinoviricota</taxon>
        <taxon>Tolucaviricetes</taxon>
        <taxon>Tolivirales</taxon>
        <taxon>Tombusviridae</taxon>
        <taxon>Regressovirinae</taxon>
        <taxon>Luteovirus</taxon>
        <taxon>Luteovirus mali</taxon>
    </lineage>
</organism>
<gene>
    <name evidence="10" type="primary">ORF1-ORF2</name>
</gene>
<evidence type="ECO:0000256" key="3">
    <source>
        <dbReference type="ARBA" id="ARBA00022679"/>
    </source>
</evidence>
<evidence type="ECO:0000256" key="4">
    <source>
        <dbReference type="ARBA" id="ARBA00022695"/>
    </source>
</evidence>
<dbReference type="CDD" id="cd23233">
    <property type="entry name" value="Luteovirus_RdRp"/>
    <property type="match status" value="1"/>
</dbReference>
<proteinExistence type="predicted"/>
<dbReference type="EMBL" id="MF120198">
    <property type="protein sequence ID" value="AWL54263.1"/>
    <property type="molecule type" value="Genomic_RNA"/>
</dbReference>
<feature type="domain" description="RdRp catalytic" evidence="9">
    <location>
        <begin position="646"/>
        <end position="761"/>
    </location>
</feature>
<evidence type="ECO:0000313" key="11">
    <source>
        <dbReference type="Proteomes" id="UP000290719"/>
    </source>
</evidence>
<keyword evidence="5 8" id="KW-0547">Nucleotide-binding</keyword>
<dbReference type="Pfam" id="PF00998">
    <property type="entry name" value="RdRP_3"/>
    <property type="match status" value="1"/>
</dbReference>